<reference evidence="6" key="1">
    <citation type="journal article" date="2023" name="G3 (Bethesda)">
        <title>A reference genome for the long-term kleptoplast-retaining sea slug Elysia crispata morphotype clarki.</title>
        <authorList>
            <person name="Eastman K.E."/>
            <person name="Pendleton A.L."/>
            <person name="Shaikh M.A."/>
            <person name="Suttiyut T."/>
            <person name="Ogas R."/>
            <person name="Tomko P."/>
            <person name="Gavelis G."/>
            <person name="Widhalm J.R."/>
            <person name="Wisecaver J.H."/>
        </authorList>
    </citation>
    <scope>NUCLEOTIDE SEQUENCE</scope>
    <source>
        <strain evidence="6">ECLA1</strain>
    </source>
</reference>
<evidence type="ECO:0000313" key="7">
    <source>
        <dbReference type="Proteomes" id="UP001283361"/>
    </source>
</evidence>
<dbReference type="PANTHER" id="PTHR45739">
    <property type="entry name" value="MATRIX PROTEIN, PUTATIVE-RELATED"/>
    <property type="match status" value="1"/>
</dbReference>
<sequence length="1458" mass="162895">MDRVSVKMVTSDINRRQIEYILKPGVNATNDHFNFNIADKGGNVLANQPFHLNWAWISLDTDMLEVNETDPTLNLTLRRRGYLGETAFVTITAINGTAKVGEDFTARYAEQVQFNPGETETVWRLRLHDDKHFEQLETFDLRLSQPVMSVLEYPDVVHVTIHDEEDESQVFFSDSEYRVAEDIGEILIPIKRIGDIWSETMVICYTEQDTATGTVPSTVTSFSDYISRAHDHRSIVRFDKGDGEKFCRVTIIDDSLFEEEEKFTVILAEAVGGRLGEISSTDVFIEPDKNDEPAFYLGGSEYLVDESDGFIEVKVWRTGTDLSKQSSVTVRSRKDDPPTAEAGLDYIAVNKILKFAPGVTMQTVRVEILDDLGRPRLEGEESFRVVLRMPNNAVLGEPKAATITINDSFSDLPSMQFKEGSYSVKEDDGQVKAVIVRSGDIAHASSVRCFTRQASARVTKDFVERPDTNASRIVFKPGVYAAECVVQLVDDRLYEEDEQFRLVLGSPDSPELSAALVGRQNVTMVTIKDQGDEPVIGLAESRYTVKEPMFKEESSKLTIPVIRKGDLSQIEVVTINTKDGQANAGRDYNGFFKELVFEANVSRINVDVDILYDGEKENTEVFTVHLRSSSGIARIKNSKAKVYIEERTKVADVTFPDRPMVLSLRDYDNPEQADDNPVQGYPLICVTTCNPKHPNYLKTGGLCESEGINDTLTLFRWRVSAPSGQDGVTSDLQDVESNTFFASTKGITLDSIYFAGGSRVQCGSRAVNIEGDPGLELLSKPVTVDPDQGVCEPRIMDSVGAEPFTAKMRYTGGSDERHPNKVRLTITIPHRDGMMPVISTRQLSNFELTLSKDGTRLASHRCSNLLDFNEIQTEYGFITNETRDLNVIVEAEPYQYSAKLRSEPTLRFYRNLNIESCVWKFESYFDMSELMTACGGEINSDGQVLNIKQSYVSMRVPLYVSYVFHSPVARGGWLHYDMTSQLQLTFVYDTAILWQNGISSPESEAGLQGYVYPTSMRIRDDGRLVVSFRTEARFRGQFVASHPGSTLESMVSSPDHPDLTFGLQLIRSDPTFDQPNQEWSFVSDLSIRDYSGMFSIQLIPCTTSLDQEYTQPISCSPREPLGFDLPIRFQQVSDPVPARFSLNTDFHLMRKRETWLSDDIMAGLEDSDVVFLPSDRIYGRISVDPVQDLGNSFDLAVEKVFLCSGKDGYIPKYDPDNLEFGCVAESPNLQYTFKILDKGAPFTVVETFRDIPFDAMLAVDDPDALPMTRIPGTDGFSLACQPIFQVDSGRQWFLHAIYTVRSMQKSGRGIGKRSVDELQYHHAVLDTTNKMASSLKRSRTKRSEADVAGVGEDGKGTNIARIQQDHEGGAQTGGDILLDSTLTTSSKIPLIPILIAIIVVFIIASCIIFVVFFVRRRRKSTSPPPSPAGTITVVKNGHVKVVGGSRVVTYCDDDRTEV</sequence>
<feature type="domain" description="Calx-beta" evidence="5">
    <location>
        <begin position="282"/>
        <end position="388"/>
    </location>
</feature>
<organism evidence="6 7">
    <name type="scientific">Elysia crispata</name>
    <name type="common">lettuce slug</name>
    <dbReference type="NCBI Taxonomy" id="231223"/>
    <lineage>
        <taxon>Eukaryota</taxon>
        <taxon>Metazoa</taxon>
        <taxon>Spiralia</taxon>
        <taxon>Lophotrochozoa</taxon>
        <taxon>Mollusca</taxon>
        <taxon>Gastropoda</taxon>
        <taxon>Heterobranchia</taxon>
        <taxon>Euthyneura</taxon>
        <taxon>Panpulmonata</taxon>
        <taxon>Sacoglossa</taxon>
        <taxon>Placobranchoidea</taxon>
        <taxon>Plakobranchidae</taxon>
        <taxon>Elysia</taxon>
    </lineage>
</organism>
<dbReference type="SUPFAM" id="SSF141072">
    <property type="entry name" value="CalX-like"/>
    <property type="match status" value="5"/>
</dbReference>
<evidence type="ECO:0000256" key="4">
    <source>
        <dbReference type="SAM" id="Phobius"/>
    </source>
</evidence>
<dbReference type="InterPro" id="IPR003644">
    <property type="entry name" value="Calx_beta"/>
</dbReference>
<dbReference type="EMBL" id="JAWDGP010001078">
    <property type="protein sequence ID" value="KAK3795164.1"/>
    <property type="molecule type" value="Genomic_DNA"/>
</dbReference>
<feature type="domain" description="Calx-beta" evidence="5">
    <location>
        <begin position="45"/>
        <end position="144"/>
    </location>
</feature>
<keyword evidence="7" id="KW-1185">Reference proteome</keyword>
<dbReference type="Gene3D" id="2.60.40.2030">
    <property type="match status" value="5"/>
</dbReference>
<evidence type="ECO:0000256" key="2">
    <source>
        <dbReference type="ARBA" id="ARBA00022737"/>
    </source>
</evidence>
<evidence type="ECO:0000256" key="1">
    <source>
        <dbReference type="ARBA" id="ARBA00022729"/>
    </source>
</evidence>
<dbReference type="InterPro" id="IPR051561">
    <property type="entry name" value="FRAS1_ECM"/>
</dbReference>
<evidence type="ECO:0000256" key="3">
    <source>
        <dbReference type="ARBA" id="ARBA00022837"/>
    </source>
</evidence>
<evidence type="ECO:0000313" key="6">
    <source>
        <dbReference type="EMBL" id="KAK3795164.1"/>
    </source>
</evidence>
<dbReference type="Proteomes" id="UP001283361">
    <property type="component" value="Unassembled WGS sequence"/>
</dbReference>
<protein>
    <recommendedName>
        <fullName evidence="5">Calx-beta domain-containing protein</fullName>
    </recommendedName>
</protein>
<accession>A0AAE1E5I4</accession>
<dbReference type="GO" id="GO:0016020">
    <property type="term" value="C:membrane"/>
    <property type="evidence" value="ECO:0007669"/>
    <property type="project" value="InterPro"/>
</dbReference>
<keyword evidence="4" id="KW-1133">Transmembrane helix</keyword>
<keyword evidence="4" id="KW-0472">Membrane</keyword>
<keyword evidence="1" id="KW-0732">Signal</keyword>
<dbReference type="InterPro" id="IPR038081">
    <property type="entry name" value="CalX-like_sf"/>
</dbReference>
<dbReference type="GO" id="GO:0007154">
    <property type="term" value="P:cell communication"/>
    <property type="evidence" value="ECO:0007669"/>
    <property type="project" value="InterPro"/>
</dbReference>
<keyword evidence="4" id="KW-0812">Transmembrane</keyword>
<comment type="caution">
    <text evidence="6">The sequence shown here is derived from an EMBL/GenBank/DDBJ whole genome shotgun (WGS) entry which is preliminary data.</text>
</comment>
<feature type="domain" description="Calx-beta" evidence="5">
    <location>
        <begin position="157"/>
        <end position="268"/>
    </location>
</feature>
<dbReference type="SMART" id="SM00237">
    <property type="entry name" value="Calx_beta"/>
    <property type="match status" value="5"/>
</dbReference>
<keyword evidence="3" id="KW-0106">Calcium</keyword>
<proteinExistence type="predicted"/>
<feature type="domain" description="Calx-beta" evidence="5">
    <location>
        <begin position="523"/>
        <end position="627"/>
    </location>
</feature>
<dbReference type="Pfam" id="PF03160">
    <property type="entry name" value="Calx-beta"/>
    <property type="match status" value="3"/>
</dbReference>
<dbReference type="PANTHER" id="PTHR45739:SF8">
    <property type="entry name" value="FRAS1-RELATED EXTRACELLULAR MATRIX PROTEIN 1"/>
    <property type="match status" value="1"/>
</dbReference>
<feature type="transmembrane region" description="Helical" evidence="4">
    <location>
        <begin position="1390"/>
        <end position="1414"/>
    </location>
</feature>
<gene>
    <name evidence="6" type="ORF">RRG08_028363</name>
</gene>
<name>A0AAE1E5I4_9GAST</name>
<feature type="domain" description="Calx-beta" evidence="5">
    <location>
        <begin position="401"/>
        <end position="505"/>
    </location>
</feature>
<dbReference type="GO" id="GO:0009653">
    <property type="term" value="P:anatomical structure morphogenesis"/>
    <property type="evidence" value="ECO:0007669"/>
    <property type="project" value="TreeGrafter"/>
</dbReference>
<evidence type="ECO:0000259" key="5">
    <source>
        <dbReference type="SMART" id="SM00237"/>
    </source>
</evidence>
<keyword evidence="2" id="KW-0677">Repeat</keyword>